<dbReference type="PANTHER" id="PTHR24221:SF654">
    <property type="entry name" value="ATP-BINDING CASSETTE SUB-FAMILY B MEMBER 6"/>
    <property type="match status" value="1"/>
</dbReference>
<dbReference type="CDD" id="cd03228">
    <property type="entry name" value="ABCC_MRP_Like"/>
    <property type="match status" value="1"/>
</dbReference>
<dbReference type="PROSITE" id="PS50929">
    <property type="entry name" value="ABC_TM1F"/>
    <property type="match status" value="1"/>
</dbReference>
<gene>
    <name evidence="10" type="ORF">GTZ99_15295</name>
</gene>
<sequence length="542" mass="56312">MRGAALWWLMRRFGGGQGGWLGLGVGLGLLRTLALLAVAGWIARAMRPMAGGLAMGAVLAVVGLSVAAGLGYGARAMVLRGVKPMVARLRLALVARALAMDPVAHGAHGAAQWRQTIVAQAEAIDIMANALLGVMLPAGMLGGAALAGLIVLVPGLALPLAAGAAGLVLLRRALLRGIHAHLAAARDDVAGLDADMGALMARHELVQSHAAAGFEQAVAAQAVARVQAVTARASRRHVLLAEVDGWLIGVMLVAGLAGLGWVARGADWAVYAPALFLLFVLRGAVQSISQSARDMADGWGVLGVVRGLLADAPGVASGTHRPTSWRIEARGLMHGWAGRMVLCDVHLTLTPGQVVAITGANGAGKTTLLRLLLGLIAPDGGEVRVDGRPLAQVDMDAYRRGIGVLPQAPVLFAGTLRDMIAYARPQISDEAVRAVMRRVGLDMPPERVLTAEGRPLSGGERQRVALARALVGRPKVLILDEPTNHLDAEGMAMLARVLDQARQHAAVLVISHDRAVVDLADREMVLRDGRLAPVGAAVRALA</sequence>
<reference evidence="11" key="1">
    <citation type="submission" date="2020-01" db="EMBL/GenBank/DDBJ databases">
        <title>Sphingomonas sp. strain CSW-10.</title>
        <authorList>
            <person name="Chen W.-M."/>
        </authorList>
    </citation>
    <scope>NUCLEOTIDE SEQUENCE [LARGE SCALE GENOMIC DNA]</scope>
    <source>
        <strain evidence="11">FSY-8</strain>
    </source>
</reference>
<dbReference type="PANTHER" id="PTHR24221">
    <property type="entry name" value="ATP-BINDING CASSETTE SUB-FAMILY B"/>
    <property type="match status" value="1"/>
</dbReference>
<dbReference type="InterPro" id="IPR027417">
    <property type="entry name" value="P-loop_NTPase"/>
</dbReference>
<dbReference type="InterPro" id="IPR003439">
    <property type="entry name" value="ABC_transporter-like_ATP-bd"/>
</dbReference>
<feature type="transmembrane region" description="Helical" evidence="7">
    <location>
        <begin position="20"/>
        <end position="43"/>
    </location>
</feature>
<dbReference type="PROSITE" id="PS50893">
    <property type="entry name" value="ABC_TRANSPORTER_2"/>
    <property type="match status" value="1"/>
</dbReference>
<keyword evidence="2 7" id="KW-0812">Transmembrane</keyword>
<accession>A0ABW9XH89</accession>
<dbReference type="InterPro" id="IPR017871">
    <property type="entry name" value="ABC_transporter-like_CS"/>
</dbReference>
<evidence type="ECO:0000313" key="11">
    <source>
        <dbReference type="Proteomes" id="UP000753724"/>
    </source>
</evidence>
<feature type="transmembrane region" description="Helical" evidence="7">
    <location>
        <begin position="245"/>
        <end position="262"/>
    </location>
</feature>
<dbReference type="RefSeq" id="WP_161720450.1">
    <property type="nucleotide sequence ID" value="NZ_JAAAPO010000007.1"/>
</dbReference>
<keyword evidence="6 7" id="KW-0472">Membrane</keyword>
<protein>
    <submittedName>
        <fullName evidence="10">ATP-binding cassette domain-containing protein</fullName>
    </submittedName>
</protein>
<keyword evidence="4 10" id="KW-0067">ATP-binding</keyword>
<evidence type="ECO:0000256" key="5">
    <source>
        <dbReference type="ARBA" id="ARBA00022989"/>
    </source>
</evidence>
<evidence type="ECO:0000313" key="10">
    <source>
        <dbReference type="EMBL" id="NBC37919.1"/>
    </source>
</evidence>
<feature type="transmembrane region" description="Helical" evidence="7">
    <location>
        <begin position="268"/>
        <end position="285"/>
    </location>
</feature>
<evidence type="ECO:0000256" key="1">
    <source>
        <dbReference type="ARBA" id="ARBA00004651"/>
    </source>
</evidence>
<evidence type="ECO:0000259" key="9">
    <source>
        <dbReference type="PROSITE" id="PS50929"/>
    </source>
</evidence>
<evidence type="ECO:0000256" key="2">
    <source>
        <dbReference type="ARBA" id="ARBA00022692"/>
    </source>
</evidence>
<dbReference type="SUPFAM" id="SSF52540">
    <property type="entry name" value="P-loop containing nucleoside triphosphate hydrolases"/>
    <property type="match status" value="1"/>
</dbReference>
<dbReference type="InterPro" id="IPR011527">
    <property type="entry name" value="ABC1_TM_dom"/>
</dbReference>
<dbReference type="InterPro" id="IPR039421">
    <property type="entry name" value="Type_1_exporter"/>
</dbReference>
<feature type="domain" description="ABC transmembrane type-1" evidence="9">
    <location>
        <begin position="23"/>
        <end position="297"/>
    </location>
</feature>
<comment type="subcellular location">
    <subcellularLocation>
        <location evidence="1">Cell membrane</location>
        <topology evidence="1">Multi-pass membrane protein</topology>
    </subcellularLocation>
</comment>
<feature type="transmembrane region" description="Helical" evidence="7">
    <location>
        <begin position="144"/>
        <end position="170"/>
    </location>
</feature>
<feature type="transmembrane region" description="Helical" evidence="7">
    <location>
        <begin position="50"/>
        <end position="74"/>
    </location>
</feature>
<dbReference type="Gene3D" id="1.20.1560.10">
    <property type="entry name" value="ABC transporter type 1, transmembrane domain"/>
    <property type="match status" value="1"/>
</dbReference>
<name>A0ABW9XH89_9SPHN</name>
<keyword evidence="11" id="KW-1185">Reference proteome</keyword>
<proteinExistence type="predicted"/>
<dbReference type="PROSITE" id="PS00211">
    <property type="entry name" value="ABC_TRANSPORTER_1"/>
    <property type="match status" value="1"/>
</dbReference>
<dbReference type="InterPro" id="IPR036640">
    <property type="entry name" value="ABC1_TM_sf"/>
</dbReference>
<evidence type="ECO:0000259" key="8">
    <source>
        <dbReference type="PROSITE" id="PS50893"/>
    </source>
</evidence>
<dbReference type="Proteomes" id="UP000753724">
    <property type="component" value="Unassembled WGS sequence"/>
</dbReference>
<dbReference type="SMART" id="SM00382">
    <property type="entry name" value="AAA"/>
    <property type="match status" value="1"/>
</dbReference>
<organism evidence="10 11">
    <name type="scientific">Novosphingobium ovatum</name>
    <dbReference type="NCBI Taxonomy" id="1908523"/>
    <lineage>
        <taxon>Bacteria</taxon>
        <taxon>Pseudomonadati</taxon>
        <taxon>Pseudomonadota</taxon>
        <taxon>Alphaproteobacteria</taxon>
        <taxon>Sphingomonadales</taxon>
        <taxon>Sphingomonadaceae</taxon>
        <taxon>Novosphingobium</taxon>
    </lineage>
</organism>
<keyword evidence="5 7" id="KW-1133">Transmembrane helix</keyword>
<dbReference type="SUPFAM" id="SSF90123">
    <property type="entry name" value="ABC transporter transmembrane region"/>
    <property type="match status" value="1"/>
</dbReference>
<dbReference type="InterPro" id="IPR003593">
    <property type="entry name" value="AAA+_ATPase"/>
</dbReference>
<dbReference type="GO" id="GO:0005524">
    <property type="term" value="F:ATP binding"/>
    <property type="evidence" value="ECO:0007669"/>
    <property type="project" value="UniProtKB-KW"/>
</dbReference>
<evidence type="ECO:0000256" key="7">
    <source>
        <dbReference type="SAM" id="Phobius"/>
    </source>
</evidence>
<dbReference type="EMBL" id="JAAAPO010000007">
    <property type="protein sequence ID" value="NBC37919.1"/>
    <property type="molecule type" value="Genomic_DNA"/>
</dbReference>
<evidence type="ECO:0000256" key="6">
    <source>
        <dbReference type="ARBA" id="ARBA00023136"/>
    </source>
</evidence>
<keyword evidence="3" id="KW-0547">Nucleotide-binding</keyword>
<dbReference type="Pfam" id="PF00005">
    <property type="entry name" value="ABC_tran"/>
    <property type="match status" value="1"/>
</dbReference>
<evidence type="ECO:0000256" key="4">
    <source>
        <dbReference type="ARBA" id="ARBA00022840"/>
    </source>
</evidence>
<feature type="domain" description="ABC transporter" evidence="8">
    <location>
        <begin position="327"/>
        <end position="540"/>
    </location>
</feature>
<comment type="caution">
    <text evidence="10">The sequence shown here is derived from an EMBL/GenBank/DDBJ whole genome shotgun (WGS) entry which is preliminary data.</text>
</comment>
<evidence type="ECO:0000256" key="3">
    <source>
        <dbReference type="ARBA" id="ARBA00022741"/>
    </source>
</evidence>
<dbReference type="Gene3D" id="3.40.50.300">
    <property type="entry name" value="P-loop containing nucleotide triphosphate hydrolases"/>
    <property type="match status" value="1"/>
</dbReference>